<reference evidence="1" key="1">
    <citation type="submission" date="2018-02" db="EMBL/GenBank/DDBJ databases">
        <title>The genomes of Aspergillus section Nigri reveals drivers in fungal speciation.</title>
        <authorList>
            <consortium name="DOE Joint Genome Institute"/>
            <person name="Vesth T.C."/>
            <person name="Nybo J."/>
            <person name="Theobald S."/>
            <person name="Brandl J."/>
            <person name="Frisvad J.C."/>
            <person name="Nielsen K.F."/>
            <person name="Lyhne E.K."/>
            <person name="Kogle M.E."/>
            <person name="Kuo A."/>
            <person name="Riley R."/>
            <person name="Clum A."/>
            <person name="Nolan M."/>
            <person name="Lipzen A."/>
            <person name="Salamov A."/>
            <person name="Henrissat B."/>
            <person name="Wiebenga A."/>
            <person name="De vries R.P."/>
            <person name="Grigoriev I.V."/>
            <person name="Mortensen U.H."/>
            <person name="Andersen M.R."/>
            <person name="Baker S.E."/>
        </authorList>
    </citation>
    <scope>NUCLEOTIDE SEQUENCE</scope>
    <source>
        <strain evidence="1">CBS 115574</strain>
    </source>
</reference>
<dbReference type="Proteomes" id="UP000249748">
    <property type="component" value="Unassembled WGS sequence"/>
</dbReference>
<dbReference type="EMBL" id="KZ824560">
    <property type="protein sequence ID" value="RAK86389.1"/>
    <property type="molecule type" value="Genomic_DNA"/>
</dbReference>
<name>A0ACD1I9D9_9EURO</name>
<accession>A0ACD1I9D9</accession>
<sequence length="164" mass="18382">MVVPPRYDCSESFKVHPGVTIAARRRAKRAFGWVAKRQRLRRHAEATISDRGARGLGCETLSVLWIFPKASNLQGVVGLAPTHPSPIHRNTNAARRARSLMPTADNGRYRALDSHWFKLCFSEASNRNRKASATPYRLAALRPSYMSPDAARNGNDRNDIVLLF</sequence>
<proteinExistence type="predicted"/>
<keyword evidence="2" id="KW-1185">Reference proteome</keyword>
<protein>
    <submittedName>
        <fullName evidence="1">Uncharacterized protein</fullName>
    </submittedName>
</protein>
<evidence type="ECO:0000313" key="2">
    <source>
        <dbReference type="Proteomes" id="UP000249748"/>
    </source>
</evidence>
<gene>
    <name evidence="1" type="ORF">BO79DRAFT_257553</name>
</gene>
<evidence type="ECO:0000313" key="1">
    <source>
        <dbReference type="EMBL" id="RAK86389.1"/>
    </source>
</evidence>
<organism evidence="1 2">
    <name type="scientific">Aspergillus costaricaensis CBS 115574</name>
    <dbReference type="NCBI Taxonomy" id="1448317"/>
    <lineage>
        <taxon>Eukaryota</taxon>
        <taxon>Fungi</taxon>
        <taxon>Dikarya</taxon>
        <taxon>Ascomycota</taxon>
        <taxon>Pezizomycotina</taxon>
        <taxon>Eurotiomycetes</taxon>
        <taxon>Eurotiomycetidae</taxon>
        <taxon>Eurotiales</taxon>
        <taxon>Aspergillaceae</taxon>
        <taxon>Aspergillus</taxon>
        <taxon>Aspergillus subgen. Circumdati</taxon>
    </lineage>
</organism>